<dbReference type="RefSeq" id="WP_283925899.1">
    <property type="nucleotide sequence ID" value="NZ_CP126084.1"/>
</dbReference>
<organism evidence="2 3">
    <name type="scientific">Paenibacillus woosongensis</name>
    <dbReference type="NCBI Taxonomy" id="307580"/>
    <lineage>
        <taxon>Bacteria</taxon>
        <taxon>Bacillati</taxon>
        <taxon>Bacillota</taxon>
        <taxon>Bacilli</taxon>
        <taxon>Bacillales</taxon>
        <taxon>Paenibacillaceae</taxon>
        <taxon>Paenibacillus</taxon>
    </lineage>
</organism>
<name>A0AA95I9Y0_9BACL</name>
<gene>
    <name evidence="2" type="ORF">QNH46_21065</name>
</gene>
<dbReference type="Pfam" id="PF01610">
    <property type="entry name" value="DDE_Tnp_ISL3"/>
    <property type="match status" value="1"/>
</dbReference>
<dbReference type="AlphaFoldDB" id="A0AA95I9Y0"/>
<dbReference type="Proteomes" id="UP001177943">
    <property type="component" value="Chromosome"/>
</dbReference>
<evidence type="ECO:0000259" key="1">
    <source>
        <dbReference type="Pfam" id="PF01610"/>
    </source>
</evidence>
<dbReference type="InterPro" id="IPR047951">
    <property type="entry name" value="Transpos_ISL3"/>
</dbReference>
<evidence type="ECO:0000313" key="3">
    <source>
        <dbReference type="Proteomes" id="UP001177943"/>
    </source>
</evidence>
<accession>A0AA95I9Y0</accession>
<dbReference type="EMBL" id="CP126084">
    <property type="protein sequence ID" value="WHX48530.1"/>
    <property type="molecule type" value="Genomic_DNA"/>
</dbReference>
<dbReference type="PANTHER" id="PTHR33498">
    <property type="entry name" value="TRANSPOSASE FOR INSERTION SEQUENCE ELEMENT IS1557"/>
    <property type="match status" value="1"/>
</dbReference>
<proteinExistence type="predicted"/>
<feature type="domain" description="Transposase IS204/IS1001/IS1096/IS1165 DDE" evidence="1">
    <location>
        <begin position="8"/>
        <end position="179"/>
    </location>
</feature>
<evidence type="ECO:0000313" key="2">
    <source>
        <dbReference type="EMBL" id="WHX48530.1"/>
    </source>
</evidence>
<reference evidence="2" key="1">
    <citation type="submission" date="2023-05" db="EMBL/GenBank/DDBJ databases">
        <title>Comparative genomics of Bacillaceae isolates and their secondary metabolite potential.</title>
        <authorList>
            <person name="Song L."/>
            <person name="Nielsen L.J."/>
            <person name="Mohite O."/>
            <person name="Xu X."/>
            <person name="Weber T."/>
            <person name="Kovacs A.T."/>
        </authorList>
    </citation>
    <scope>NUCLEOTIDE SEQUENCE</scope>
    <source>
        <strain evidence="2">B2_4</strain>
    </source>
</reference>
<protein>
    <submittedName>
        <fullName evidence="2">Transposase</fullName>
    </submittedName>
</protein>
<sequence>MGEGLISNQIQEVCCHMSPAFIRGIETFFPKAEITFDKFHVMKLANEAVDEVRKNEQKKQPELKHTKYIWLKNESNLNDTQRETLLRLKDQHLNTGHAYRLKLALQNFWSEPHIFADIYLGEWMSWAKRSKLEPMIKLATTIKQHEEGVLRWFHSKMTNGFLEGLNGLVQAAKRKARGYLALYIPIIASQIFIL</sequence>
<dbReference type="InterPro" id="IPR002560">
    <property type="entry name" value="Transposase_DDE"/>
</dbReference>
<dbReference type="KEGG" id="pwn:QNH46_21065"/>
<dbReference type="PANTHER" id="PTHR33498:SF1">
    <property type="entry name" value="TRANSPOSASE FOR INSERTION SEQUENCE ELEMENT IS1557"/>
    <property type="match status" value="1"/>
</dbReference>